<dbReference type="EMBL" id="JABSTR010000005">
    <property type="protein sequence ID" value="KAH9371085.1"/>
    <property type="molecule type" value="Genomic_DNA"/>
</dbReference>
<dbReference type="InterPro" id="IPR017850">
    <property type="entry name" value="Alkaline_phosphatase_core_sf"/>
</dbReference>
<dbReference type="Proteomes" id="UP000821853">
    <property type="component" value="Chromosome 3"/>
</dbReference>
<evidence type="ECO:0008006" key="3">
    <source>
        <dbReference type="Google" id="ProtNLM"/>
    </source>
</evidence>
<gene>
    <name evidence="1" type="ORF">HPB48_015681</name>
</gene>
<dbReference type="InterPro" id="IPR004245">
    <property type="entry name" value="DUF229"/>
</dbReference>
<dbReference type="FunFam" id="3.40.720.10:FF:000017">
    <property type="entry name" value="Predicted protein"/>
    <property type="match status" value="1"/>
</dbReference>
<protein>
    <recommendedName>
        <fullName evidence="3">DUF229 domain containing protein</fullName>
    </recommendedName>
</protein>
<evidence type="ECO:0000313" key="2">
    <source>
        <dbReference type="Proteomes" id="UP000821853"/>
    </source>
</evidence>
<comment type="caution">
    <text evidence="1">The sequence shown here is derived from an EMBL/GenBank/DDBJ whole genome shotgun (WGS) entry which is preliminary data.</text>
</comment>
<dbReference type="Pfam" id="PF02995">
    <property type="entry name" value="DUF229"/>
    <property type="match status" value="1"/>
</dbReference>
<dbReference type="SUPFAM" id="SSF53649">
    <property type="entry name" value="Alkaline phosphatase-like"/>
    <property type="match status" value="1"/>
</dbReference>
<keyword evidence="2" id="KW-1185">Reference proteome</keyword>
<dbReference type="AlphaFoldDB" id="A0A9J6G729"/>
<name>A0A9J6G729_HAELO</name>
<evidence type="ECO:0000313" key="1">
    <source>
        <dbReference type="EMBL" id="KAH9371085.1"/>
    </source>
</evidence>
<dbReference type="CDD" id="cd16021">
    <property type="entry name" value="ALP_like"/>
    <property type="match status" value="1"/>
</dbReference>
<dbReference type="PANTHER" id="PTHR10974:SF1">
    <property type="entry name" value="FI08016P-RELATED"/>
    <property type="match status" value="1"/>
</dbReference>
<proteinExistence type="predicted"/>
<dbReference type="GO" id="GO:0005615">
    <property type="term" value="C:extracellular space"/>
    <property type="evidence" value="ECO:0007669"/>
    <property type="project" value="TreeGrafter"/>
</dbReference>
<organism evidence="1 2">
    <name type="scientific">Haemaphysalis longicornis</name>
    <name type="common">Bush tick</name>
    <dbReference type="NCBI Taxonomy" id="44386"/>
    <lineage>
        <taxon>Eukaryota</taxon>
        <taxon>Metazoa</taxon>
        <taxon>Ecdysozoa</taxon>
        <taxon>Arthropoda</taxon>
        <taxon>Chelicerata</taxon>
        <taxon>Arachnida</taxon>
        <taxon>Acari</taxon>
        <taxon>Parasitiformes</taxon>
        <taxon>Ixodida</taxon>
        <taxon>Ixodoidea</taxon>
        <taxon>Ixodidae</taxon>
        <taxon>Haemaphysalinae</taxon>
        <taxon>Haemaphysalis</taxon>
    </lineage>
</organism>
<dbReference type="OMA" id="YVRISCE"/>
<dbReference type="VEuPathDB" id="VectorBase:HLOH_061779"/>
<dbReference type="OrthoDB" id="6412187at2759"/>
<dbReference type="Gene3D" id="3.40.720.10">
    <property type="entry name" value="Alkaline Phosphatase, subunit A"/>
    <property type="match status" value="1"/>
</dbReference>
<accession>A0A9J6G729</accession>
<reference evidence="1 2" key="1">
    <citation type="journal article" date="2020" name="Cell">
        <title>Large-Scale Comparative Analyses of Tick Genomes Elucidate Their Genetic Diversity and Vector Capacities.</title>
        <authorList>
            <consortium name="Tick Genome and Microbiome Consortium (TIGMIC)"/>
            <person name="Jia N."/>
            <person name="Wang J."/>
            <person name="Shi W."/>
            <person name="Du L."/>
            <person name="Sun Y."/>
            <person name="Zhan W."/>
            <person name="Jiang J.F."/>
            <person name="Wang Q."/>
            <person name="Zhang B."/>
            <person name="Ji P."/>
            <person name="Bell-Sakyi L."/>
            <person name="Cui X.M."/>
            <person name="Yuan T.T."/>
            <person name="Jiang B.G."/>
            <person name="Yang W.F."/>
            <person name="Lam T.T."/>
            <person name="Chang Q.C."/>
            <person name="Ding S.J."/>
            <person name="Wang X.J."/>
            <person name="Zhu J.G."/>
            <person name="Ruan X.D."/>
            <person name="Zhao L."/>
            <person name="Wei J.T."/>
            <person name="Ye R.Z."/>
            <person name="Que T.C."/>
            <person name="Du C.H."/>
            <person name="Zhou Y.H."/>
            <person name="Cheng J.X."/>
            <person name="Dai P.F."/>
            <person name="Guo W.B."/>
            <person name="Han X.H."/>
            <person name="Huang E.J."/>
            <person name="Li L.F."/>
            <person name="Wei W."/>
            <person name="Gao Y.C."/>
            <person name="Liu J.Z."/>
            <person name="Shao H.Z."/>
            <person name="Wang X."/>
            <person name="Wang C.C."/>
            <person name="Yang T.C."/>
            <person name="Huo Q.B."/>
            <person name="Li W."/>
            <person name="Chen H.Y."/>
            <person name="Chen S.E."/>
            <person name="Zhou L.G."/>
            <person name="Ni X.B."/>
            <person name="Tian J.H."/>
            <person name="Sheng Y."/>
            <person name="Liu T."/>
            <person name="Pan Y.S."/>
            <person name="Xia L.Y."/>
            <person name="Li J."/>
            <person name="Zhao F."/>
            <person name="Cao W.C."/>
        </authorList>
    </citation>
    <scope>NUCLEOTIDE SEQUENCE [LARGE SCALE GENOMIC DNA]</scope>
    <source>
        <strain evidence="1">HaeL-2018</strain>
    </source>
</reference>
<dbReference type="PANTHER" id="PTHR10974">
    <property type="entry name" value="FI08016P-RELATED"/>
    <property type="match status" value="1"/>
</dbReference>
<sequence>MVISRRAEAACYLLAVGASLLVFRLEVRYLLPVFVEMSLRWSGYAVDNPGCKLPSYDAYHRSVRRSAKERPYSYETYCNSKTPTVIRQHRSVFLLDDDELLRSYNVSANETSCFYQEVLRNSLSPVPDSSQVLGPKVPYVFGRPIEKQYVQISCDARGSKLFSDYFFIPLPRSNATQPKLLPGQLSVLVLGVDSTSRLNSLRRMQKSRSYLIEERNAFEFMAYNKLGINSFPNLIPLLLGLSGADFERLFKNVHYDSIPFVWKVYKSLNYTTLYLEEMPYYSIFSGSNSYGFKAAPADYYPQPMLLAMDRGDYKAVYCMGSRLKTKEILKYTSDILIMNRDHPMFAYVFLSYITHDSSSDVAYLDGLLEEFFKGLGASGVLDQTAVLFFSDHGMRFGNATRTTIGRHEDKTPFCIWVFPRGFLAQHPEAAVWLEVNQRRLVTTYDFHATLLSIASLPALQIKPTNKGISLMSAVPPERTCEDAFIPYAFCACDGAEKKLNDTSIGLSFAVFAITYINAQAEANFPGKCVTWVLDTLIEATSLGGGVVGKVDVRISLRTLPTAHFDVYGRLEGNPPTAKRVDFVDRTDSYKNTTTCLPKSAWQKVCMCKEVV</sequence>